<accession>N1PQ30</accession>
<organism evidence="1 2">
    <name type="scientific">Dothistroma septosporum (strain NZE10 / CBS 128990)</name>
    <name type="common">Red band needle blight fungus</name>
    <name type="synonym">Mycosphaerella pini</name>
    <dbReference type="NCBI Taxonomy" id="675120"/>
    <lineage>
        <taxon>Eukaryota</taxon>
        <taxon>Fungi</taxon>
        <taxon>Dikarya</taxon>
        <taxon>Ascomycota</taxon>
        <taxon>Pezizomycotina</taxon>
        <taxon>Dothideomycetes</taxon>
        <taxon>Dothideomycetidae</taxon>
        <taxon>Mycosphaerellales</taxon>
        <taxon>Mycosphaerellaceae</taxon>
        <taxon>Dothistroma</taxon>
    </lineage>
</organism>
<proteinExistence type="predicted"/>
<gene>
    <name evidence="1" type="ORF">DOTSEDRAFT_43453</name>
</gene>
<evidence type="ECO:0000313" key="1">
    <source>
        <dbReference type="EMBL" id="EME45038.1"/>
    </source>
</evidence>
<name>N1PQ30_DOTSN</name>
<protein>
    <submittedName>
        <fullName evidence="1">Uncharacterized protein</fullName>
    </submittedName>
</protein>
<dbReference type="HOGENOM" id="CLU_2440826_0_0_1"/>
<sequence length="90" mass="9645">MPPSCSHDRVDGLQVLRLSILSTCITKQTEGKTVRSISIRSTPRTLQIPSTFCKPSTDSIWTISKAGSIADATYSLGLDSPRSNAIQPGP</sequence>
<dbReference type="Proteomes" id="UP000016933">
    <property type="component" value="Unassembled WGS sequence"/>
</dbReference>
<dbReference type="AlphaFoldDB" id="N1PQ30"/>
<reference evidence="1 2" key="2">
    <citation type="journal article" date="2012" name="PLoS Pathog.">
        <title>Diverse lifestyles and strategies of plant pathogenesis encoded in the genomes of eighteen Dothideomycetes fungi.</title>
        <authorList>
            <person name="Ohm R.A."/>
            <person name="Feau N."/>
            <person name="Henrissat B."/>
            <person name="Schoch C.L."/>
            <person name="Horwitz B.A."/>
            <person name="Barry K.W."/>
            <person name="Condon B.J."/>
            <person name="Copeland A.C."/>
            <person name="Dhillon B."/>
            <person name="Glaser F."/>
            <person name="Hesse C.N."/>
            <person name="Kosti I."/>
            <person name="LaButti K."/>
            <person name="Lindquist E.A."/>
            <person name="Lucas S."/>
            <person name="Salamov A.A."/>
            <person name="Bradshaw R.E."/>
            <person name="Ciuffetti L."/>
            <person name="Hamelin R.C."/>
            <person name="Kema G.H.J."/>
            <person name="Lawrence C."/>
            <person name="Scott J.A."/>
            <person name="Spatafora J.W."/>
            <person name="Turgeon B.G."/>
            <person name="de Wit P.J.G.M."/>
            <person name="Zhong S."/>
            <person name="Goodwin S.B."/>
            <person name="Grigoriev I.V."/>
        </authorList>
    </citation>
    <scope>NUCLEOTIDE SEQUENCE [LARGE SCALE GENOMIC DNA]</scope>
    <source>
        <strain evidence="2">NZE10 / CBS 128990</strain>
    </source>
</reference>
<dbReference type="EMBL" id="KB446538">
    <property type="protein sequence ID" value="EME45038.1"/>
    <property type="molecule type" value="Genomic_DNA"/>
</dbReference>
<reference evidence="2" key="1">
    <citation type="journal article" date="2012" name="PLoS Genet.">
        <title>The genomes of the fungal plant pathogens Cladosporium fulvum and Dothistroma septosporum reveal adaptation to different hosts and lifestyles but also signatures of common ancestry.</title>
        <authorList>
            <person name="de Wit P.J.G.M."/>
            <person name="van der Burgt A."/>
            <person name="Oekmen B."/>
            <person name="Stergiopoulos I."/>
            <person name="Abd-Elsalam K.A."/>
            <person name="Aerts A.L."/>
            <person name="Bahkali A.H."/>
            <person name="Beenen H.G."/>
            <person name="Chettri P."/>
            <person name="Cox M.P."/>
            <person name="Datema E."/>
            <person name="de Vries R.P."/>
            <person name="Dhillon B."/>
            <person name="Ganley A.R."/>
            <person name="Griffiths S.A."/>
            <person name="Guo Y."/>
            <person name="Hamelin R.C."/>
            <person name="Henrissat B."/>
            <person name="Kabir M.S."/>
            <person name="Jashni M.K."/>
            <person name="Kema G."/>
            <person name="Klaubauf S."/>
            <person name="Lapidus A."/>
            <person name="Levasseur A."/>
            <person name="Lindquist E."/>
            <person name="Mehrabi R."/>
            <person name="Ohm R.A."/>
            <person name="Owen T.J."/>
            <person name="Salamov A."/>
            <person name="Schwelm A."/>
            <person name="Schijlen E."/>
            <person name="Sun H."/>
            <person name="van den Burg H.A."/>
            <person name="van Ham R.C.H.J."/>
            <person name="Zhang S."/>
            <person name="Goodwin S.B."/>
            <person name="Grigoriev I.V."/>
            <person name="Collemare J."/>
            <person name="Bradshaw R.E."/>
        </authorList>
    </citation>
    <scope>NUCLEOTIDE SEQUENCE [LARGE SCALE GENOMIC DNA]</scope>
    <source>
        <strain evidence="2">NZE10 / CBS 128990</strain>
    </source>
</reference>
<evidence type="ECO:0000313" key="2">
    <source>
        <dbReference type="Proteomes" id="UP000016933"/>
    </source>
</evidence>
<keyword evidence="2" id="KW-1185">Reference proteome</keyword>